<dbReference type="GO" id="GO:0005886">
    <property type="term" value="C:plasma membrane"/>
    <property type="evidence" value="ECO:0007669"/>
    <property type="project" value="UniProtKB-SubCell"/>
</dbReference>
<keyword evidence="3" id="KW-1003">Cell membrane</keyword>
<dbReference type="PANTHER" id="PTHR23513:SF9">
    <property type="entry name" value="ENTEROBACTIN EXPORTER ENTS"/>
    <property type="match status" value="1"/>
</dbReference>
<dbReference type="EMBL" id="JACCHJ010000001">
    <property type="protein sequence ID" value="NYK09881.1"/>
    <property type="molecule type" value="Genomic_DNA"/>
</dbReference>
<evidence type="ECO:0000313" key="9">
    <source>
        <dbReference type="Proteomes" id="UP000521075"/>
    </source>
</evidence>
<accession>A0A853DTY5</accession>
<comment type="caution">
    <text evidence="8">The sequence shown here is derived from an EMBL/GenBank/DDBJ whole genome shotgun (WGS) entry which is preliminary data.</text>
</comment>
<keyword evidence="4 7" id="KW-0812">Transmembrane</keyword>
<comment type="subcellular location">
    <subcellularLocation>
        <location evidence="1">Cell inner membrane</location>
        <topology evidence="1">Multi-pass membrane protein</topology>
    </subcellularLocation>
</comment>
<dbReference type="SUPFAM" id="SSF103473">
    <property type="entry name" value="MFS general substrate transporter"/>
    <property type="match status" value="1"/>
</dbReference>
<dbReference type="Gene3D" id="1.20.1250.20">
    <property type="entry name" value="MFS general substrate transporter like domains"/>
    <property type="match status" value="1"/>
</dbReference>
<dbReference type="InterPro" id="IPR036259">
    <property type="entry name" value="MFS_trans_sf"/>
</dbReference>
<organism evidence="8 9">
    <name type="scientific">Leifsonia naganoensis</name>
    <dbReference type="NCBI Taxonomy" id="150025"/>
    <lineage>
        <taxon>Bacteria</taxon>
        <taxon>Bacillati</taxon>
        <taxon>Actinomycetota</taxon>
        <taxon>Actinomycetes</taxon>
        <taxon>Micrococcales</taxon>
        <taxon>Microbacteriaceae</taxon>
        <taxon>Leifsonia</taxon>
    </lineage>
</organism>
<evidence type="ECO:0000256" key="5">
    <source>
        <dbReference type="ARBA" id="ARBA00022989"/>
    </source>
</evidence>
<evidence type="ECO:0000256" key="4">
    <source>
        <dbReference type="ARBA" id="ARBA00022692"/>
    </source>
</evidence>
<protein>
    <submittedName>
        <fullName evidence="8">Putative MFS family arabinose efflux permease</fullName>
    </submittedName>
</protein>
<keyword evidence="6 7" id="KW-0472">Membrane</keyword>
<sequence>MSAAVLVLIGAADLVASVLGQSIIQISTPDEYRGRVSGIEHLVQMGGPQLGSMRAGSVAAAFGSAVSLVVGGAVAVAGLTVLVLTHAEAIRRVRTDEGARDAHRR</sequence>
<proteinExistence type="predicted"/>
<dbReference type="Proteomes" id="UP000521075">
    <property type="component" value="Unassembled WGS sequence"/>
</dbReference>
<evidence type="ECO:0000256" key="2">
    <source>
        <dbReference type="ARBA" id="ARBA00022448"/>
    </source>
</evidence>
<evidence type="ECO:0000256" key="7">
    <source>
        <dbReference type="SAM" id="Phobius"/>
    </source>
</evidence>
<keyword evidence="9" id="KW-1185">Reference proteome</keyword>
<keyword evidence="2" id="KW-0813">Transport</keyword>
<keyword evidence="5 7" id="KW-1133">Transmembrane helix</keyword>
<evidence type="ECO:0000256" key="6">
    <source>
        <dbReference type="ARBA" id="ARBA00023136"/>
    </source>
</evidence>
<dbReference type="PANTHER" id="PTHR23513">
    <property type="entry name" value="INTEGRAL MEMBRANE EFFLUX PROTEIN-RELATED"/>
    <property type="match status" value="1"/>
</dbReference>
<name>A0A853DTY5_9MICO</name>
<evidence type="ECO:0000256" key="1">
    <source>
        <dbReference type="ARBA" id="ARBA00004429"/>
    </source>
</evidence>
<feature type="transmembrane region" description="Helical" evidence="7">
    <location>
        <begin position="58"/>
        <end position="84"/>
    </location>
</feature>
<reference evidence="8 9" key="1">
    <citation type="submission" date="2020-07" db="EMBL/GenBank/DDBJ databases">
        <title>Sequencing the genomes of 1000 actinobacteria strains.</title>
        <authorList>
            <person name="Klenk H.-P."/>
        </authorList>
    </citation>
    <scope>NUCLEOTIDE SEQUENCE [LARGE SCALE GENOMIC DNA]</scope>
    <source>
        <strain evidence="8 9">DSM 15166</strain>
    </source>
</reference>
<evidence type="ECO:0000313" key="8">
    <source>
        <dbReference type="EMBL" id="NYK09881.1"/>
    </source>
</evidence>
<evidence type="ECO:0000256" key="3">
    <source>
        <dbReference type="ARBA" id="ARBA00022475"/>
    </source>
</evidence>
<gene>
    <name evidence="8" type="ORF">HNR14_001762</name>
</gene>
<dbReference type="AlphaFoldDB" id="A0A853DTY5"/>